<dbReference type="AlphaFoldDB" id="A0A1A0MWB8"/>
<keyword evidence="1" id="KW-0732">Signal</keyword>
<gene>
    <name evidence="2" type="ORF">A5642_15015</name>
</gene>
<protein>
    <recommendedName>
        <fullName evidence="4">Protease inhibitor Inh</fullName>
    </recommendedName>
</protein>
<evidence type="ECO:0000313" key="3">
    <source>
        <dbReference type="Proteomes" id="UP000093962"/>
    </source>
</evidence>
<comment type="caution">
    <text evidence="2">The sequence shown here is derived from an EMBL/GenBank/DDBJ whole genome shotgun (WGS) entry which is preliminary data.</text>
</comment>
<organism evidence="2 3">
    <name type="scientific">Mycolicibacterium mucogenicum</name>
    <name type="common">Mycobacterium mucogenicum</name>
    <dbReference type="NCBI Taxonomy" id="56689"/>
    <lineage>
        <taxon>Bacteria</taxon>
        <taxon>Bacillati</taxon>
        <taxon>Actinomycetota</taxon>
        <taxon>Actinomycetes</taxon>
        <taxon>Mycobacteriales</taxon>
        <taxon>Mycobacteriaceae</taxon>
        <taxon>Mycolicibacterium</taxon>
    </lineage>
</organism>
<accession>A0A1A0MWB8</accession>
<dbReference type="EMBL" id="LZSF01000085">
    <property type="protein sequence ID" value="OBA89356.1"/>
    <property type="molecule type" value="Genomic_DNA"/>
</dbReference>
<evidence type="ECO:0008006" key="4">
    <source>
        <dbReference type="Google" id="ProtNLM"/>
    </source>
</evidence>
<feature type="signal peptide" evidence="1">
    <location>
        <begin position="1"/>
        <end position="22"/>
    </location>
</feature>
<sequence>MLGAGFILLAASSATSVLGACAAGAEPTPPSLVGQWTPSDGTNLKVVGDTGVCKGFFYDSSTGKPLDIGGPMSCSLSSKMDSDGRYRLAVTQGPNSATYLVRFDTADHATVYTKSGTKLYGLERF</sequence>
<evidence type="ECO:0000313" key="2">
    <source>
        <dbReference type="EMBL" id="OBA89356.1"/>
    </source>
</evidence>
<dbReference type="Proteomes" id="UP000093962">
    <property type="component" value="Unassembled WGS sequence"/>
</dbReference>
<proteinExistence type="predicted"/>
<evidence type="ECO:0000256" key="1">
    <source>
        <dbReference type="SAM" id="SignalP"/>
    </source>
</evidence>
<feature type="chain" id="PRO_5008295431" description="Protease inhibitor Inh" evidence="1">
    <location>
        <begin position="23"/>
        <end position="125"/>
    </location>
</feature>
<reference evidence="2 3" key="1">
    <citation type="submission" date="2016-06" db="EMBL/GenBank/DDBJ databases">
        <authorList>
            <person name="Kjaerup R.B."/>
            <person name="Dalgaard T.S."/>
            <person name="Juul-Madsen H.R."/>
        </authorList>
    </citation>
    <scope>NUCLEOTIDE SEQUENCE [LARGE SCALE GENOMIC DNA]</scope>
    <source>
        <strain evidence="2 3">1199456.5</strain>
    </source>
</reference>
<name>A0A1A0MWB8_MYCMU</name>